<dbReference type="PANTHER" id="PTHR35038">
    <property type="entry name" value="DISSIMILATORY SULFITE REDUCTASE SIRA"/>
    <property type="match status" value="1"/>
</dbReference>
<organism evidence="4 5">
    <name type="scientific">Sandarakinorhabdus cyanobacteriorum</name>
    <dbReference type="NCBI Taxonomy" id="1981098"/>
    <lineage>
        <taxon>Bacteria</taxon>
        <taxon>Pseudomonadati</taxon>
        <taxon>Pseudomonadota</taxon>
        <taxon>Alphaproteobacteria</taxon>
        <taxon>Sphingomonadales</taxon>
        <taxon>Sphingosinicellaceae</taxon>
        <taxon>Sandarakinorhabdus</taxon>
    </lineage>
</organism>
<dbReference type="EMBL" id="NOXT01000086">
    <property type="protein sequence ID" value="OYQ31338.1"/>
    <property type="molecule type" value="Genomic_DNA"/>
</dbReference>
<keyword evidence="5" id="KW-1185">Reference proteome</keyword>
<dbReference type="GO" id="GO:0016491">
    <property type="term" value="F:oxidoreductase activity"/>
    <property type="evidence" value="ECO:0007669"/>
    <property type="project" value="TreeGrafter"/>
</dbReference>
<evidence type="ECO:0000313" key="4">
    <source>
        <dbReference type="EMBL" id="OYQ31338.1"/>
    </source>
</evidence>
<feature type="signal peptide" evidence="3">
    <location>
        <begin position="1"/>
        <end position="18"/>
    </location>
</feature>
<evidence type="ECO:0000256" key="2">
    <source>
        <dbReference type="SAM" id="MobiDB-lite"/>
    </source>
</evidence>
<accession>A0A255YQ52</accession>
<dbReference type="SUPFAM" id="SSF48695">
    <property type="entry name" value="Multiheme cytochromes"/>
    <property type="match status" value="3"/>
</dbReference>
<dbReference type="Proteomes" id="UP000216991">
    <property type="component" value="Unassembled WGS sequence"/>
</dbReference>
<feature type="region of interest" description="Disordered" evidence="2">
    <location>
        <begin position="390"/>
        <end position="411"/>
    </location>
</feature>
<feature type="compositionally biased region" description="Polar residues" evidence="2">
    <location>
        <begin position="393"/>
        <end position="404"/>
    </location>
</feature>
<reference evidence="4 5" key="1">
    <citation type="submission" date="2017-07" db="EMBL/GenBank/DDBJ databases">
        <title>Sandarakinorhabdus cyanobacteriorum sp. nov., a novel bacterium isolated from cyanobacterial aggregates in a eutrophic lake.</title>
        <authorList>
            <person name="Cai H."/>
        </authorList>
    </citation>
    <scope>NUCLEOTIDE SEQUENCE [LARGE SCALE GENOMIC DNA]</scope>
    <source>
        <strain evidence="4 5">TH057</strain>
    </source>
</reference>
<name>A0A255YQ52_9SPHN</name>
<gene>
    <name evidence="4" type="ORF">CHU93_04255</name>
</gene>
<sequence length="1389" mass="152334">MKRLALLLILPLMGMAIASEGEKPVARDYAHVRAPAAPKWQTQAQADAKSAGCISCHTASDEATMHAPKSVVLGCTDCHGGDAKIIAPPALAMGDPNYRKLRDEAHVLPMFPESWHFPSSANPKRSYTLLNRESPEFVRFVNPSDYRAARDACGACHMEIIERAERSLMATGAMLFGGAAYNNGILPYKNYVLGEAYYRPGQAAGMLGAWNGDASGHGELGLKHGDDHHAAGGGHHDNSLPGLMFSPGAKGIGALSDAEKARGALPFLAPLPAWQVIPPADIFRVFERGGRNINPTFPEIGLPNSLGSIQRLEEPGRPDIRQSNRGPGTGLRIAVPVINIHKTRLNDPFTWFMGTNDQPGDYRTSGCGSCHIVYANDREVRHSSVYAAAGRDGQSQSADPTINKTEPGHPIKHSFTRAMPSSLCMNCHMHQPNMFVNTYYGYTMWDYESDAPRMWPGKDNPYPKPAGMSDAEYDRLFKRQRYPTAAEVRETNERNPEGAAAHGAWSDLDFLRTVNDRNDKMKDTQFADYHGHGWNFRAVYKRDREGNLLDAGGNMASWGTDTAHIVANDDPEKFRKAGGPQFTKPAAVPGPGQPGKAVHLMDIHTEVGMQCADCHFAQDAHGNGFIHGEVANSVEIGCKDCHGTADAYPTLRTSNLAAPPPGTDLSNIRNPDGRLRFEWGLQDGRRVLWQRSASDPALVWRVKLVKDSVNREHPDFNAKAARAKLMGTLASTGGKMSFGPGVATRAHNDDNVACFACHTSWTTSCGGCHLPIEANWKSTTHKYEEQETRNFATYNPQVARDEMFQLGRHQTSKGGIIAPIRSSSALILTSTNINRERIYVQQPPIAASGFSSQAFAPHFPHTVRTQETKTCTDCHVSEDDDNNAILAQLTLQGTNFVNFVGMHAFFGLDRAVEAVRVTEFGEPQAVFGSYLHRYAYPDFWKLHVEKNKRELINWTRGRVFDKRLSGETNPTEEIRNITQGTSGEVRCIQNRGEYLYVAEGRGGFVAYDIANLSNKGVSERIVKSPFSGLGHDAQVKTANATCMAIATNQPISVPRNDKIVGEQNDRTAGKPLADPLAGYNQEQKMHEIYRYAVVTDSIEGLVLVNVDTLTDGEPRNNFLKRTVLEGGRTAWNPDGVLNGARHITLAGHIAYVTTPRGLVVVDLDNPRAPKLATSLPLNDARASAVQFRYLWVTTANGLEVLDIADLKRPVHHPDATLPIADARKFYLARTYAYVAAKSNGLLIVDVKKPLAPRLYQRFTAGGTLTDAEDVVVASTNATLFAYVADGRNGVKVLQLTSPDSQPNFYGFSPKPMPEMIAFARTAKPALSVAKGLDRDRAVDETGGQIAILGRLGSRPFNRKETERFFIGENGQPYRVTDRVDMGAWSPLRK</sequence>
<dbReference type="Pfam" id="PF08309">
    <property type="entry name" value="LVIVD"/>
    <property type="match status" value="3"/>
</dbReference>
<dbReference type="InterPro" id="IPR013211">
    <property type="entry name" value="LVIVD"/>
</dbReference>
<proteinExistence type="predicted"/>
<evidence type="ECO:0000313" key="5">
    <source>
        <dbReference type="Proteomes" id="UP000216991"/>
    </source>
</evidence>
<comment type="caution">
    <text evidence="4">The sequence shown here is derived from an EMBL/GenBank/DDBJ whole genome shotgun (WGS) entry which is preliminary data.</text>
</comment>
<feature type="chain" id="PRO_5013033349" evidence="3">
    <location>
        <begin position="19"/>
        <end position="1389"/>
    </location>
</feature>
<protein>
    <submittedName>
        <fullName evidence="4">Uncharacterized protein</fullName>
    </submittedName>
</protein>
<dbReference type="InterPro" id="IPR036280">
    <property type="entry name" value="Multihaem_cyt_sf"/>
</dbReference>
<keyword evidence="1 3" id="KW-0732">Signal</keyword>
<dbReference type="InterPro" id="IPR051829">
    <property type="entry name" value="Multiheme_Cytochr_ET"/>
</dbReference>
<evidence type="ECO:0000256" key="1">
    <source>
        <dbReference type="ARBA" id="ARBA00022729"/>
    </source>
</evidence>
<dbReference type="PANTHER" id="PTHR35038:SF8">
    <property type="entry name" value="C-TYPE POLYHEME CYTOCHROME OMCC"/>
    <property type="match status" value="1"/>
</dbReference>
<dbReference type="OrthoDB" id="9783375at2"/>
<evidence type="ECO:0000256" key="3">
    <source>
        <dbReference type="SAM" id="SignalP"/>
    </source>
</evidence>